<sequence length="307" mass="31361">MSTENGRPEAAVPSFGDLFDDPEPGESAPAAAAAPAADPDHDPSYDGVPATTGEIAAVVGDQVPASTEADDEPAQDEPDVPVAPAGVAGFEAQAEERWTPPPTRAPVREPEPMDDVPAVVTTAAPAVTGRLYRSSGAEGPATMDAIPAIDPDYLAAREAEQAAAAAAAARARPQKQPATQGGSGLTWSGVVVVVMLGTILVGFADALINDSLGIITGIALLVSSVYCALLVRPADIWAAAIIPPLAFLAATLTAGQLTLDPAGSLVVREGYMILKTLAQNAPWIVGTTLICLVIVIVRRRRATTSHA</sequence>
<keyword evidence="2" id="KW-0472">Membrane</keyword>
<accession>A0ABW1SZY2</accession>
<feature type="compositionally biased region" description="Acidic residues" evidence="1">
    <location>
        <begin position="68"/>
        <end position="79"/>
    </location>
</feature>
<evidence type="ECO:0000259" key="3">
    <source>
        <dbReference type="Pfam" id="PF20177"/>
    </source>
</evidence>
<keyword evidence="5" id="KW-1185">Reference proteome</keyword>
<feature type="transmembrane region" description="Helical" evidence="2">
    <location>
        <begin position="214"/>
        <end position="231"/>
    </location>
</feature>
<evidence type="ECO:0000256" key="2">
    <source>
        <dbReference type="SAM" id="Phobius"/>
    </source>
</evidence>
<feature type="transmembrane region" description="Helical" evidence="2">
    <location>
        <begin position="277"/>
        <end position="297"/>
    </location>
</feature>
<evidence type="ECO:0000313" key="5">
    <source>
        <dbReference type="Proteomes" id="UP001596138"/>
    </source>
</evidence>
<evidence type="ECO:0000256" key="1">
    <source>
        <dbReference type="SAM" id="MobiDB-lite"/>
    </source>
</evidence>
<reference evidence="5" key="1">
    <citation type="journal article" date="2019" name="Int. J. Syst. Evol. Microbiol.">
        <title>The Global Catalogue of Microorganisms (GCM) 10K type strain sequencing project: providing services to taxonomists for standard genome sequencing and annotation.</title>
        <authorList>
            <consortium name="The Broad Institute Genomics Platform"/>
            <consortium name="The Broad Institute Genome Sequencing Center for Infectious Disease"/>
            <person name="Wu L."/>
            <person name="Ma J."/>
        </authorList>
    </citation>
    <scope>NUCLEOTIDE SEQUENCE [LARGE SCALE GENOMIC DNA]</scope>
    <source>
        <strain evidence="5">CGMCC 4.7317</strain>
    </source>
</reference>
<dbReference type="Proteomes" id="UP001596138">
    <property type="component" value="Unassembled WGS sequence"/>
</dbReference>
<dbReference type="EMBL" id="JBHSTI010000008">
    <property type="protein sequence ID" value="MFC6237385.1"/>
    <property type="molecule type" value="Genomic_DNA"/>
</dbReference>
<organism evidence="4 5">
    <name type="scientific">Longivirga aurantiaca</name>
    <dbReference type="NCBI Taxonomy" id="1837743"/>
    <lineage>
        <taxon>Bacteria</taxon>
        <taxon>Bacillati</taxon>
        <taxon>Actinomycetota</taxon>
        <taxon>Actinomycetes</taxon>
        <taxon>Sporichthyales</taxon>
        <taxon>Sporichthyaceae</taxon>
        <taxon>Longivirga</taxon>
    </lineage>
</organism>
<feature type="domain" description="DUF6542" evidence="3">
    <location>
        <begin position="184"/>
        <end position="299"/>
    </location>
</feature>
<protein>
    <submittedName>
        <fullName evidence="4">DUF6542 domain-containing protein</fullName>
    </submittedName>
</protein>
<feature type="region of interest" description="Disordered" evidence="1">
    <location>
        <begin position="1"/>
        <end position="113"/>
    </location>
</feature>
<feature type="compositionally biased region" description="Low complexity" evidence="1">
    <location>
        <begin position="25"/>
        <end position="37"/>
    </location>
</feature>
<gene>
    <name evidence="4" type="ORF">ACFQGU_05820</name>
</gene>
<name>A0ABW1SZY2_9ACTN</name>
<evidence type="ECO:0000313" key="4">
    <source>
        <dbReference type="EMBL" id="MFC6237385.1"/>
    </source>
</evidence>
<feature type="transmembrane region" description="Helical" evidence="2">
    <location>
        <begin position="236"/>
        <end position="257"/>
    </location>
</feature>
<keyword evidence="2" id="KW-0812">Transmembrane</keyword>
<dbReference type="Pfam" id="PF20177">
    <property type="entry name" value="DUF6542"/>
    <property type="match status" value="1"/>
</dbReference>
<dbReference type="InterPro" id="IPR046672">
    <property type="entry name" value="DUF6542"/>
</dbReference>
<keyword evidence="2" id="KW-1133">Transmembrane helix</keyword>
<proteinExistence type="predicted"/>
<feature type="transmembrane region" description="Helical" evidence="2">
    <location>
        <begin position="185"/>
        <end position="208"/>
    </location>
</feature>
<comment type="caution">
    <text evidence="4">The sequence shown here is derived from an EMBL/GenBank/DDBJ whole genome shotgun (WGS) entry which is preliminary data.</text>
</comment>
<dbReference type="RefSeq" id="WP_386764633.1">
    <property type="nucleotide sequence ID" value="NZ_JBHSTI010000008.1"/>
</dbReference>